<reference evidence="2" key="1">
    <citation type="submission" date="2025-08" db="UniProtKB">
        <authorList>
            <consortium name="Ensembl"/>
        </authorList>
    </citation>
    <scope>IDENTIFICATION</scope>
</reference>
<organism evidence="2 3">
    <name type="scientific">Cricetulus griseus</name>
    <name type="common">Chinese hamster</name>
    <name type="synonym">Cricetulus barabensis griseus</name>
    <dbReference type="NCBI Taxonomy" id="10029"/>
    <lineage>
        <taxon>Eukaryota</taxon>
        <taxon>Metazoa</taxon>
        <taxon>Chordata</taxon>
        <taxon>Craniata</taxon>
        <taxon>Vertebrata</taxon>
        <taxon>Euteleostomi</taxon>
        <taxon>Mammalia</taxon>
        <taxon>Eutheria</taxon>
        <taxon>Euarchontoglires</taxon>
        <taxon>Glires</taxon>
        <taxon>Rodentia</taxon>
        <taxon>Myomorpha</taxon>
        <taxon>Muroidea</taxon>
        <taxon>Cricetidae</taxon>
        <taxon>Cricetinae</taxon>
        <taxon>Cricetulus</taxon>
    </lineage>
</organism>
<feature type="region of interest" description="Disordered" evidence="1">
    <location>
        <begin position="1"/>
        <end position="24"/>
    </location>
</feature>
<reference evidence="2" key="2">
    <citation type="submission" date="2025-09" db="UniProtKB">
        <authorList>
            <consortium name="Ensembl"/>
        </authorList>
    </citation>
    <scope>IDENTIFICATION</scope>
</reference>
<evidence type="ECO:0000313" key="2">
    <source>
        <dbReference type="Ensembl" id="ENSCGRP00001026243.1"/>
    </source>
</evidence>
<dbReference type="Proteomes" id="UP000694386">
    <property type="component" value="Unplaced"/>
</dbReference>
<accession>A0A8C2N0C8</accession>
<evidence type="ECO:0000313" key="3">
    <source>
        <dbReference type="Proteomes" id="UP000694386"/>
    </source>
</evidence>
<protein>
    <submittedName>
        <fullName evidence="2">Ras and Rab interactor 3</fullName>
    </submittedName>
</protein>
<proteinExistence type="predicted"/>
<dbReference type="AlphaFoldDB" id="A0A8C2N0C8"/>
<name>A0A8C2N0C8_CRIGR</name>
<sequence>PIPDAGKGEGEEDEEKDGMRLGLPTTSKNCIPRRRISVLEKLVKTCPVWLQLGLGQAEAAKILQWEVAGMFLVCRDSSRKRLVLCVHFPSPKDNSTEVLEFPIKEEKSISLSHHGLVGFASQ</sequence>
<evidence type="ECO:0000256" key="1">
    <source>
        <dbReference type="SAM" id="MobiDB-lite"/>
    </source>
</evidence>
<dbReference type="Ensembl" id="ENSCGRT00001030489.1">
    <property type="protein sequence ID" value="ENSCGRP00001026243.1"/>
    <property type="gene ID" value="ENSCGRG00001023613.1"/>
</dbReference>